<keyword evidence="1" id="KW-0732">Signal</keyword>
<dbReference type="AlphaFoldDB" id="A0A2S0N6R3"/>
<dbReference type="Pfam" id="PF09539">
    <property type="entry name" value="DUF2385"/>
    <property type="match status" value="1"/>
</dbReference>
<feature type="chain" id="PRO_5015676640" evidence="1">
    <location>
        <begin position="22"/>
        <end position="137"/>
    </location>
</feature>
<reference evidence="2 3" key="1">
    <citation type="submission" date="2018-03" db="EMBL/GenBank/DDBJ databases">
        <title>Genome sequencing of Phreatobacter sp.</title>
        <authorList>
            <person name="Kim S.-J."/>
            <person name="Heo J."/>
            <person name="Kwon S.-W."/>
        </authorList>
    </citation>
    <scope>NUCLEOTIDE SEQUENCE [LARGE SCALE GENOMIC DNA]</scope>
    <source>
        <strain evidence="2 3">S-12</strain>
    </source>
</reference>
<evidence type="ECO:0000256" key="1">
    <source>
        <dbReference type="SAM" id="SignalP"/>
    </source>
</evidence>
<feature type="signal peptide" evidence="1">
    <location>
        <begin position="1"/>
        <end position="21"/>
    </location>
</feature>
<name>A0A2S0N6R3_9HYPH</name>
<dbReference type="NCBIfam" id="TIGR02301">
    <property type="entry name" value="TIGR02301 family protein"/>
    <property type="match status" value="1"/>
</dbReference>
<dbReference type="RefSeq" id="WP_106747170.1">
    <property type="nucleotide sequence ID" value="NZ_CP027668.1"/>
</dbReference>
<gene>
    <name evidence="2" type="ORF">C6569_01445</name>
</gene>
<protein>
    <submittedName>
        <fullName evidence="2">TIGR02301 family protein</fullName>
    </submittedName>
</protein>
<organism evidence="2 3">
    <name type="scientific">Phreatobacter cathodiphilus</name>
    <dbReference type="NCBI Taxonomy" id="1868589"/>
    <lineage>
        <taxon>Bacteria</taxon>
        <taxon>Pseudomonadati</taxon>
        <taxon>Pseudomonadota</taxon>
        <taxon>Alphaproteobacteria</taxon>
        <taxon>Hyphomicrobiales</taxon>
        <taxon>Phreatobacteraceae</taxon>
        <taxon>Phreatobacter</taxon>
    </lineage>
</organism>
<keyword evidence="3" id="KW-1185">Reference proteome</keyword>
<sequence length="137" mass="14881">MAKLVQALALLSILVPAAATAQAPRASSPVPLPPAALRAPYEPQLVRLSEIMGALHYLRTLCEGPEGGAWRREMQALLDAEAAGGERRERLVQAFNRGYGGFEQTHRTCAPAARLATRRYVAEARKLVSEITSRYGN</sequence>
<evidence type="ECO:0000313" key="2">
    <source>
        <dbReference type="EMBL" id="AVO43840.1"/>
    </source>
</evidence>
<evidence type="ECO:0000313" key="3">
    <source>
        <dbReference type="Proteomes" id="UP000237889"/>
    </source>
</evidence>
<dbReference type="KEGG" id="phr:C6569_01445"/>
<dbReference type="Proteomes" id="UP000237889">
    <property type="component" value="Chromosome"/>
</dbReference>
<dbReference type="InterPro" id="IPR012645">
    <property type="entry name" value="CHP02301"/>
</dbReference>
<dbReference type="EMBL" id="CP027668">
    <property type="protein sequence ID" value="AVO43840.1"/>
    <property type="molecule type" value="Genomic_DNA"/>
</dbReference>
<proteinExistence type="predicted"/>
<accession>A0A2S0N6R3</accession>
<dbReference type="OrthoDB" id="8481666at2"/>